<dbReference type="AlphaFoldDB" id="A0AA88LGY1"/>
<accession>A0AA88LGY1</accession>
<keyword evidence="3" id="KW-1185">Reference proteome</keyword>
<dbReference type="EMBL" id="JAUPFM010000022">
    <property type="protein sequence ID" value="KAK2815775.1"/>
    <property type="molecule type" value="Genomic_DNA"/>
</dbReference>
<evidence type="ECO:0000313" key="3">
    <source>
        <dbReference type="Proteomes" id="UP001187415"/>
    </source>
</evidence>
<sequence length="77" mass="8941">MVRLQREECRTQAAAAADTVERNREKFTQVSRRGKKNRSTNLESSKRLRRVSTGLLHCCFDSVRQGWQCKWVSQTVA</sequence>
<protein>
    <submittedName>
        <fullName evidence="2">Uncharacterized protein</fullName>
    </submittedName>
</protein>
<dbReference type="Proteomes" id="UP001187415">
    <property type="component" value="Unassembled WGS sequence"/>
</dbReference>
<feature type="region of interest" description="Disordered" evidence="1">
    <location>
        <begin position="15"/>
        <end position="45"/>
    </location>
</feature>
<reference evidence="2" key="1">
    <citation type="submission" date="2023-07" db="EMBL/GenBank/DDBJ databases">
        <title>Chromosome-level Genome Assembly of Striped Snakehead (Channa striata).</title>
        <authorList>
            <person name="Liu H."/>
        </authorList>
    </citation>
    <scope>NUCLEOTIDE SEQUENCE</scope>
    <source>
        <strain evidence="2">Gz</strain>
        <tissue evidence="2">Muscle</tissue>
    </source>
</reference>
<name>A0AA88LGY1_CHASR</name>
<proteinExistence type="predicted"/>
<comment type="caution">
    <text evidence="2">The sequence shown here is derived from an EMBL/GenBank/DDBJ whole genome shotgun (WGS) entry which is preliminary data.</text>
</comment>
<evidence type="ECO:0000313" key="2">
    <source>
        <dbReference type="EMBL" id="KAK2815775.1"/>
    </source>
</evidence>
<evidence type="ECO:0000256" key="1">
    <source>
        <dbReference type="SAM" id="MobiDB-lite"/>
    </source>
</evidence>
<organism evidence="2 3">
    <name type="scientific">Channa striata</name>
    <name type="common">Snakehead murrel</name>
    <name type="synonym">Ophicephalus striatus</name>
    <dbReference type="NCBI Taxonomy" id="64152"/>
    <lineage>
        <taxon>Eukaryota</taxon>
        <taxon>Metazoa</taxon>
        <taxon>Chordata</taxon>
        <taxon>Craniata</taxon>
        <taxon>Vertebrata</taxon>
        <taxon>Euteleostomi</taxon>
        <taxon>Actinopterygii</taxon>
        <taxon>Neopterygii</taxon>
        <taxon>Teleostei</taxon>
        <taxon>Neoteleostei</taxon>
        <taxon>Acanthomorphata</taxon>
        <taxon>Anabantaria</taxon>
        <taxon>Anabantiformes</taxon>
        <taxon>Channoidei</taxon>
        <taxon>Channidae</taxon>
        <taxon>Channa</taxon>
    </lineage>
</organism>
<gene>
    <name evidence="2" type="ORF">Q5P01_026242</name>
</gene>